<gene>
    <name evidence="3" type="ORF">QO010_004250</name>
</gene>
<dbReference type="Pfam" id="PF13744">
    <property type="entry name" value="HTH_37"/>
    <property type="match status" value="1"/>
</dbReference>
<proteinExistence type="predicted"/>
<dbReference type="InterPro" id="IPR039554">
    <property type="entry name" value="HigA2-like_HTH"/>
</dbReference>
<sequence length="175" mass="19514">MPFGLPWSEQFIEELSDKELRDEYVADQVRSRIALSIRALRDQRGLSQAEMGCLLGKPQSVVSRLENPDYGKESLQTLLEVAAALDLPLLVEFPEWDDWFRRIRGLSKSELRRQSFDADLLIARAQNARESSTNGSVPRLERAVGSGAYSSAQSQPQDSVGSTDSIDVTNWAATL</sequence>
<dbReference type="Gene3D" id="1.10.260.40">
    <property type="entry name" value="lambda repressor-like DNA-binding domains"/>
    <property type="match status" value="1"/>
</dbReference>
<evidence type="ECO:0000313" key="4">
    <source>
        <dbReference type="Proteomes" id="UP001228905"/>
    </source>
</evidence>
<feature type="compositionally biased region" description="Polar residues" evidence="1">
    <location>
        <begin position="148"/>
        <end position="164"/>
    </location>
</feature>
<dbReference type="SUPFAM" id="SSF47413">
    <property type="entry name" value="lambda repressor-like DNA-binding domains"/>
    <property type="match status" value="1"/>
</dbReference>
<organism evidence="3 4">
    <name type="scientific">Caulobacter ginsengisoli</name>
    <dbReference type="NCBI Taxonomy" id="400775"/>
    <lineage>
        <taxon>Bacteria</taxon>
        <taxon>Pseudomonadati</taxon>
        <taxon>Pseudomonadota</taxon>
        <taxon>Alphaproteobacteria</taxon>
        <taxon>Caulobacterales</taxon>
        <taxon>Caulobacteraceae</taxon>
        <taxon>Caulobacter</taxon>
    </lineage>
</organism>
<dbReference type="PROSITE" id="PS50943">
    <property type="entry name" value="HTH_CROC1"/>
    <property type="match status" value="1"/>
</dbReference>
<dbReference type="SMART" id="SM00530">
    <property type="entry name" value="HTH_XRE"/>
    <property type="match status" value="1"/>
</dbReference>
<keyword evidence="4" id="KW-1185">Reference proteome</keyword>
<evidence type="ECO:0000313" key="3">
    <source>
        <dbReference type="EMBL" id="MDQ0466457.1"/>
    </source>
</evidence>
<comment type="caution">
    <text evidence="3">The sequence shown here is derived from an EMBL/GenBank/DDBJ whole genome shotgun (WGS) entry which is preliminary data.</text>
</comment>
<feature type="region of interest" description="Disordered" evidence="1">
    <location>
        <begin position="145"/>
        <end position="164"/>
    </location>
</feature>
<dbReference type="CDD" id="cd00093">
    <property type="entry name" value="HTH_XRE"/>
    <property type="match status" value="1"/>
</dbReference>
<dbReference type="EMBL" id="JAUSVS010000011">
    <property type="protein sequence ID" value="MDQ0466457.1"/>
    <property type="molecule type" value="Genomic_DNA"/>
</dbReference>
<dbReference type="InterPro" id="IPR001387">
    <property type="entry name" value="Cro/C1-type_HTH"/>
</dbReference>
<accession>A0ABU0IZR8</accession>
<feature type="domain" description="HTH cro/C1-type" evidence="2">
    <location>
        <begin position="37"/>
        <end position="93"/>
    </location>
</feature>
<name>A0ABU0IZR8_9CAUL</name>
<protein>
    <submittedName>
        <fullName evidence="3">Transcriptional regulator with XRE-family HTH domain</fullName>
    </submittedName>
</protein>
<dbReference type="Proteomes" id="UP001228905">
    <property type="component" value="Unassembled WGS sequence"/>
</dbReference>
<evidence type="ECO:0000259" key="2">
    <source>
        <dbReference type="PROSITE" id="PS50943"/>
    </source>
</evidence>
<dbReference type="InterPro" id="IPR010982">
    <property type="entry name" value="Lambda_DNA-bd_dom_sf"/>
</dbReference>
<reference evidence="3 4" key="1">
    <citation type="submission" date="2023-07" db="EMBL/GenBank/DDBJ databases">
        <title>Genomic Encyclopedia of Type Strains, Phase IV (KMG-IV): sequencing the most valuable type-strain genomes for metagenomic binning, comparative biology and taxonomic classification.</title>
        <authorList>
            <person name="Goeker M."/>
        </authorList>
    </citation>
    <scope>NUCLEOTIDE SEQUENCE [LARGE SCALE GENOMIC DNA]</scope>
    <source>
        <strain evidence="3 4">DSM 18695</strain>
    </source>
</reference>
<dbReference type="RefSeq" id="WP_307352557.1">
    <property type="nucleotide sequence ID" value="NZ_JAUSVS010000011.1"/>
</dbReference>
<evidence type="ECO:0000256" key="1">
    <source>
        <dbReference type="SAM" id="MobiDB-lite"/>
    </source>
</evidence>